<keyword evidence="2" id="KW-0808">Transferase</keyword>
<organism evidence="2">
    <name type="scientific">Arundo donax</name>
    <name type="common">Giant reed</name>
    <name type="synonym">Donax arundinaceus</name>
    <dbReference type="NCBI Taxonomy" id="35708"/>
    <lineage>
        <taxon>Eukaryota</taxon>
        <taxon>Viridiplantae</taxon>
        <taxon>Streptophyta</taxon>
        <taxon>Embryophyta</taxon>
        <taxon>Tracheophyta</taxon>
        <taxon>Spermatophyta</taxon>
        <taxon>Magnoliopsida</taxon>
        <taxon>Liliopsida</taxon>
        <taxon>Poales</taxon>
        <taxon>Poaceae</taxon>
        <taxon>PACMAD clade</taxon>
        <taxon>Arundinoideae</taxon>
        <taxon>Arundineae</taxon>
        <taxon>Arundo</taxon>
    </lineage>
</organism>
<dbReference type="AlphaFoldDB" id="A0A0A8XP63"/>
<dbReference type="EMBL" id="GBRH01283522">
    <property type="protein sequence ID" value="JAD14373.1"/>
    <property type="molecule type" value="Transcribed_RNA"/>
</dbReference>
<evidence type="ECO:0000256" key="1">
    <source>
        <dbReference type="SAM" id="MobiDB-lite"/>
    </source>
</evidence>
<feature type="compositionally biased region" description="Polar residues" evidence="1">
    <location>
        <begin position="1"/>
        <end position="14"/>
    </location>
</feature>
<sequence>MCWLRSTSSYSSEQPAADGGGGRRTDRGPVRQVPPARRRRLR</sequence>
<accession>A0A0A8XP63</accession>
<reference evidence="2" key="1">
    <citation type="submission" date="2014-09" db="EMBL/GenBank/DDBJ databases">
        <authorList>
            <person name="Magalhaes I.L.F."/>
            <person name="Oliveira U."/>
            <person name="Santos F.R."/>
            <person name="Vidigal T.H.D.A."/>
            <person name="Brescovit A.D."/>
            <person name="Santos A.J."/>
        </authorList>
    </citation>
    <scope>NUCLEOTIDE SEQUENCE</scope>
    <source>
        <tissue evidence="2">Shoot tissue taken approximately 20 cm above the soil surface</tissue>
    </source>
</reference>
<evidence type="ECO:0000313" key="2">
    <source>
        <dbReference type="EMBL" id="JAD14373.1"/>
    </source>
</evidence>
<dbReference type="GO" id="GO:0016740">
    <property type="term" value="F:transferase activity"/>
    <property type="evidence" value="ECO:0007669"/>
    <property type="project" value="UniProtKB-KW"/>
</dbReference>
<name>A0A0A8XP63_ARUDO</name>
<feature type="region of interest" description="Disordered" evidence="1">
    <location>
        <begin position="1"/>
        <end position="42"/>
    </location>
</feature>
<reference evidence="2" key="2">
    <citation type="journal article" date="2015" name="Data Brief">
        <title>Shoot transcriptome of the giant reed, Arundo donax.</title>
        <authorList>
            <person name="Barrero R.A."/>
            <person name="Guerrero F.D."/>
            <person name="Moolhuijzen P."/>
            <person name="Goolsby J.A."/>
            <person name="Tidwell J."/>
            <person name="Bellgard S.E."/>
            <person name="Bellgard M.I."/>
        </authorList>
    </citation>
    <scope>NUCLEOTIDE SEQUENCE</scope>
    <source>
        <tissue evidence="2">Shoot tissue taken approximately 20 cm above the soil surface</tissue>
    </source>
</reference>
<proteinExistence type="predicted"/>
<protein>
    <submittedName>
        <fullName evidence="2">Glycosyl transferase family 1 protein</fullName>
    </submittedName>
</protein>